<dbReference type="Gene3D" id="2.60.40.2030">
    <property type="match status" value="2"/>
</dbReference>
<evidence type="ECO:0000259" key="1">
    <source>
        <dbReference type="Pfam" id="PF07603"/>
    </source>
</evidence>
<evidence type="ECO:0000313" key="3">
    <source>
        <dbReference type="Proteomes" id="UP000030520"/>
    </source>
</evidence>
<sequence>MQEPSSGSRINYVDVALSKALSSDLTLTINTKPISAQDSGQFKNYEPVTALSFIVKAGDTQAKLPLSVVNNNLYESGVTLAYTVSAPPSTEYVIKSDKSVITIENTDALPTIRFNAPNRTLLEGDTKSFALSLDHYSRYPVSVTLETSGTASTDDYSDTLDDSKIVTIPAEKLSLSFNVSAKKDTISEGAEGLRYTLKNPSDVNVVDKENTLDIYIPGDKRFNDTGFVTRYNGTEFGESNTQPEYPNQDADFGLDISPDMTHDDGRYGFSYSKFDIHGNLVPLTESKYHCVRDNTTGLYIENKPSDPVDLPLTRKAVEDEQKVQRDDPDNYVYPNEPDRNYVISSENWQHSTYLYTWYEKDSALNGGSEGAKNMTMPEEVPIDYTCAISQDSSGDRRCDTAAYLSQMNRFSICGFTDWRLPTPTEMKSLVSFNVDNNDNNNRAFLKFIHGKTYFTSATNAERNGSAWCVNTVSGQTKLCNKGSYNSVIAVSGGKE</sequence>
<dbReference type="Pfam" id="PF07603">
    <property type="entry name" value="Lcl_C"/>
    <property type="match status" value="1"/>
</dbReference>
<name>A0ABR4YGL5_9VIBR</name>
<feature type="domain" description="Lcl C-terminal" evidence="1">
    <location>
        <begin position="371"/>
        <end position="490"/>
    </location>
</feature>
<dbReference type="Proteomes" id="UP000030520">
    <property type="component" value="Unassembled WGS sequence"/>
</dbReference>
<evidence type="ECO:0000313" key="2">
    <source>
        <dbReference type="EMBL" id="KHA62642.1"/>
    </source>
</evidence>
<gene>
    <name evidence="2" type="ORF">NL53_00815</name>
</gene>
<dbReference type="InterPro" id="IPR038081">
    <property type="entry name" value="CalX-like_sf"/>
</dbReference>
<reference evidence="2 3" key="1">
    <citation type="submission" date="2014-10" db="EMBL/GenBank/DDBJ databases">
        <title>Genome sequencing of Vibrio variabilis T01.</title>
        <authorList>
            <person name="Chan K.-G."/>
            <person name="Mohamad N.I."/>
        </authorList>
    </citation>
    <scope>NUCLEOTIDE SEQUENCE [LARGE SCALE GENOMIC DNA]</scope>
    <source>
        <strain evidence="2 3">T01</strain>
    </source>
</reference>
<dbReference type="SUPFAM" id="SSF141072">
    <property type="entry name" value="CalX-like"/>
    <property type="match status" value="2"/>
</dbReference>
<dbReference type="InterPro" id="IPR011460">
    <property type="entry name" value="Lcl_C"/>
</dbReference>
<keyword evidence="3" id="KW-1185">Reference proteome</keyword>
<organism evidence="2 3">
    <name type="scientific">Vibrio variabilis</name>
    <dbReference type="NCBI Taxonomy" id="990271"/>
    <lineage>
        <taxon>Bacteria</taxon>
        <taxon>Pseudomonadati</taxon>
        <taxon>Pseudomonadota</taxon>
        <taxon>Gammaproteobacteria</taxon>
        <taxon>Vibrionales</taxon>
        <taxon>Vibrionaceae</taxon>
        <taxon>Vibrio</taxon>
    </lineage>
</organism>
<protein>
    <recommendedName>
        <fullName evidence="1">Lcl C-terminal domain-containing protein</fullName>
    </recommendedName>
</protein>
<dbReference type="EMBL" id="JRWM01000001">
    <property type="protein sequence ID" value="KHA62642.1"/>
    <property type="molecule type" value="Genomic_DNA"/>
</dbReference>
<comment type="caution">
    <text evidence="2">The sequence shown here is derived from an EMBL/GenBank/DDBJ whole genome shotgun (WGS) entry which is preliminary data.</text>
</comment>
<accession>A0ABR4YGL5</accession>
<proteinExistence type="predicted"/>